<gene>
    <name evidence="2" type="ORF">ACFQ38_17085</name>
</gene>
<dbReference type="Pfam" id="PF14177">
    <property type="entry name" value="YkyB"/>
    <property type="match status" value="1"/>
</dbReference>
<dbReference type="Proteomes" id="UP001597231">
    <property type="component" value="Unassembled WGS sequence"/>
</dbReference>
<reference evidence="3" key="1">
    <citation type="journal article" date="2019" name="Int. J. Syst. Evol. Microbiol.">
        <title>The Global Catalogue of Microorganisms (GCM) 10K type strain sequencing project: providing services to taxonomists for standard genome sequencing and annotation.</title>
        <authorList>
            <consortium name="The Broad Institute Genomics Platform"/>
            <consortium name="The Broad Institute Genome Sequencing Center for Infectious Disease"/>
            <person name="Wu L."/>
            <person name="Ma J."/>
        </authorList>
    </citation>
    <scope>NUCLEOTIDE SEQUENCE [LARGE SCALE GENOMIC DNA]</scope>
    <source>
        <strain evidence="3">CCUG 53915</strain>
    </source>
</reference>
<dbReference type="RefSeq" id="WP_381482454.1">
    <property type="nucleotide sequence ID" value="NZ_JBHTLT010000130.1"/>
</dbReference>
<comment type="caution">
    <text evidence="2">The sequence shown here is derived from an EMBL/GenBank/DDBJ whole genome shotgun (WGS) entry which is preliminary data.</text>
</comment>
<name>A0ABW3U401_9BACL</name>
<feature type="region of interest" description="Disordered" evidence="1">
    <location>
        <begin position="128"/>
        <end position="151"/>
    </location>
</feature>
<sequence length="151" mass="17451">MKEEEVRKIAIAIYTINRHAKTAPDNKHLYMLKNMAIQKLIKTGNATKIGLHYIEQPKFSRQSSTVLVQCSDFLFHTLPEKEDFTSLPHLGDQNQSYRNPQERMGLQAAKTIVENFLGIHPPIKKSIKTATVKRKQQKQPQSFRSSYLDDR</sequence>
<organism evidence="2 3">
    <name type="scientific">Sporosarcina contaminans</name>
    <dbReference type="NCBI Taxonomy" id="633403"/>
    <lineage>
        <taxon>Bacteria</taxon>
        <taxon>Bacillati</taxon>
        <taxon>Bacillota</taxon>
        <taxon>Bacilli</taxon>
        <taxon>Bacillales</taxon>
        <taxon>Caryophanaceae</taxon>
        <taxon>Sporosarcina</taxon>
    </lineage>
</organism>
<dbReference type="EMBL" id="JBHTLT010000130">
    <property type="protein sequence ID" value="MFD1206813.1"/>
    <property type="molecule type" value="Genomic_DNA"/>
</dbReference>
<protein>
    <submittedName>
        <fullName evidence="2">YkyB family protein</fullName>
    </submittedName>
</protein>
<accession>A0ABW3U401</accession>
<keyword evidence="3" id="KW-1185">Reference proteome</keyword>
<feature type="compositionally biased region" description="Basic residues" evidence="1">
    <location>
        <begin position="128"/>
        <end position="137"/>
    </location>
</feature>
<evidence type="ECO:0000313" key="3">
    <source>
        <dbReference type="Proteomes" id="UP001597231"/>
    </source>
</evidence>
<evidence type="ECO:0000256" key="1">
    <source>
        <dbReference type="SAM" id="MobiDB-lite"/>
    </source>
</evidence>
<evidence type="ECO:0000313" key="2">
    <source>
        <dbReference type="EMBL" id="MFD1206813.1"/>
    </source>
</evidence>
<dbReference type="InterPro" id="IPR025552">
    <property type="entry name" value="YkyB"/>
</dbReference>
<proteinExistence type="predicted"/>